<protein>
    <submittedName>
        <fullName evidence="3">Methyltransferase domain-containing protein</fullName>
    </submittedName>
</protein>
<dbReference type="Gene3D" id="3.40.50.150">
    <property type="entry name" value="Vaccinia Virus protein VP39"/>
    <property type="match status" value="1"/>
</dbReference>
<evidence type="ECO:0000313" key="3">
    <source>
        <dbReference type="EMBL" id="MCP2256395.1"/>
    </source>
</evidence>
<evidence type="ECO:0000259" key="2">
    <source>
        <dbReference type="Pfam" id="PF13649"/>
    </source>
</evidence>
<dbReference type="GO" id="GO:0032259">
    <property type="term" value="P:methylation"/>
    <property type="evidence" value="ECO:0007669"/>
    <property type="project" value="UniProtKB-KW"/>
</dbReference>
<evidence type="ECO:0000256" key="1">
    <source>
        <dbReference type="ARBA" id="ARBA00022679"/>
    </source>
</evidence>
<keyword evidence="3" id="KW-0489">Methyltransferase</keyword>
<dbReference type="Proteomes" id="UP001205311">
    <property type="component" value="Unassembled WGS sequence"/>
</dbReference>
<dbReference type="Pfam" id="PF13649">
    <property type="entry name" value="Methyltransf_25"/>
    <property type="match status" value="1"/>
</dbReference>
<organism evidence="3 4">
    <name type="scientific">Streptoalloteichus tenebrarius (strain ATCC 17920 / DSM 40477 / JCM 4838 / CBS 697.72 / NBRC 16177 / NCIMB 11028 / NRRL B-12390 / A12253. 1 / ISP 5477)</name>
    <name type="common">Streptomyces tenebrarius</name>
    <dbReference type="NCBI Taxonomy" id="1933"/>
    <lineage>
        <taxon>Bacteria</taxon>
        <taxon>Bacillati</taxon>
        <taxon>Actinomycetota</taxon>
        <taxon>Actinomycetes</taxon>
        <taxon>Pseudonocardiales</taxon>
        <taxon>Pseudonocardiaceae</taxon>
        <taxon>Streptoalloteichus</taxon>
    </lineage>
</organism>
<keyword evidence="4" id="KW-1185">Reference proteome</keyword>
<dbReference type="PANTHER" id="PTHR43861">
    <property type="entry name" value="TRANS-ACONITATE 2-METHYLTRANSFERASE-RELATED"/>
    <property type="match status" value="1"/>
</dbReference>
<sequence length="246" mass="27114">MVDRAYSDSSLAELYDLLNPWGASDDFYLELVMAAGSVLDVGCGTGTLLRRAREVGHRGRLCGLDPAGAMLDRARRRTDVEWVQGDLTTVSWDREFDLVVMTGHAFQVLLGDEELRDALTTVAAALVPGGRFAFETRNPLARPWERWNGTDEVRDGAGDTVRVTREVETPVTGDVVHFTETFTCPRWEEPRVSRSSLRFVDVDALGALLGAAGLVVEDQFGDWSRAPLTTTSREIITIAKRPSSVD</sequence>
<dbReference type="RefSeq" id="WP_253667398.1">
    <property type="nucleotide sequence ID" value="NZ_JAMTCP010000001.1"/>
</dbReference>
<name>A0ABT1HLM5_STRSD</name>
<keyword evidence="1" id="KW-0808">Transferase</keyword>
<feature type="domain" description="Methyltransferase" evidence="2">
    <location>
        <begin position="38"/>
        <end position="130"/>
    </location>
</feature>
<dbReference type="InterPro" id="IPR029063">
    <property type="entry name" value="SAM-dependent_MTases_sf"/>
</dbReference>
<dbReference type="GO" id="GO:0008168">
    <property type="term" value="F:methyltransferase activity"/>
    <property type="evidence" value="ECO:0007669"/>
    <property type="project" value="UniProtKB-KW"/>
</dbReference>
<proteinExistence type="predicted"/>
<dbReference type="CDD" id="cd02440">
    <property type="entry name" value="AdoMet_MTases"/>
    <property type="match status" value="1"/>
</dbReference>
<accession>A0ABT1HLM5</accession>
<reference evidence="3 4" key="1">
    <citation type="submission" date="2022-06" db="EMBL/GenBank/DDBJ databases">
        <title>Genomic Encyclopedia of Archaeal and Bacterial Type Strains, Phase II (KMG-II): from individual species to whole genera.</title>
        <authorList>
            <person name="Goeker M."/>
        </authorList>
    </citation>
    <scope>NUCLEOTIDE SEQUENCE [LARGE SCALE GENOMIC DNA]</scope>
    <source>
        <strain evidence="3 4">DSM 40477</strain>
    </source>
</reference>
<comment type="caution">
    <text evidence="3">The sequence shown here is derived from an EMBL/GenBank/DDBJ whole genome shotgun (WGS) entry which is preliminary data.</text>
</comment>
<gene>
    <name evidence="3" type="ORF">LX15_000078</name>
</gene>
<evidence type="ECO:0000313" key="4">
    <source>
        <dbReference type="Proteomes" id="UP001205311"/>
    </source>
</evidence>
<dbReference type="InterPro" id="IPR041698">
    <property type="entry name" value="Methyltransf_25"/>
</dbReference>
<dbReference type="EMBL" id="JAMTCP010000001">
    <property type="protein sequence ID" value="MCP2256395.1"/>
    <property type="molecule type" value="Genomic_DNA"/>
</dbReference>
<dbReference type="SUPFAM" id="SSF53335">
    <property type="entry name" value="S-adenosyl-L-methionine-dependent methyltransferases"/>
    <property type="match status" value="1"/>
</dbReference>